<dbReference type="AlphaFoldDB" id="A0A380BN99"/>
<name>A0A380BN99_SPHSI</name>
<dbReference type="InterPro" id="IPR013783">
    <property type="entry name" value="Ig-like_fold"/>
</dbReference>
<organism evidence="2 3">
    <name type="scientific">Sphingobacterium spiritivorum</name>
    <name type="common">Flavobacterium spiritivorum</name>
    <dbReference type="NCBI Taxonomy" id="258"/>
    <lineage>
        <taxon>Bacteria</taxon>
        <taxon>Pseudomonadati</taxon>
        <taxon>Bacteroidota</taxon>
        <taxon>Sphingobacteriia</taxon>
        <taxon>Sphingobacteriales</taxon>
        <taxon>Sphingobacteriaceae</taxon>
        <taxon>Sphingobacterium</taxon>
    </lineage>
</organism>
<dbReference type="RefSeq" id="WP_115169519.1">
    <property type="nucleotide sequence ID" value="NZ_UGYW01000002.1"/>
</dbReference>
<accession>A0A380BN99</accession>
<sequence>MNKCIALGVVFFLIAGICYGQKKKKKKDNDSDRSPKQELIYDNINYLPTIQSVQLYPGTAESTLPVIDLEQKNQLLLSFDDLRADIRNFYFSIEHCDANWMPSRLSPLEYAEGFNEGRIDNYASSKATFQPYTNYQVNFPDEYVGPKLPGNYLLKVYEDADKSRLILTRKFYVIRKLMSLSAKVTPSTIVSLRNKNQKLDVFVKTGAITVTNPQRDLRVVALQNQRTDNMMSLSDPMFAGGSEINYNNSQTLDFKGNNEFRYVDLRSLKLGSERVSSIRIDSLVRVDLHPDEDNSTSTYASTFDENGKFYIRNMDQREATLEGDYAQVTFSLKTDQTIKGDIYIVGGFNNYQRTSAGKLHYNENLKLWQVVLPLKQGLYDYEYVLQDPSGKVITDAFSGSFYQTGNNYQILLYNRKIGTFWDELLGFGEVSINNRK</sequence>
<reference evidence="2 3" key="1">
    <citation type="submission" date="2018-06" db="EMBL/GenBank/DDBJ databases">
        <authorList>
            <consortium name="Pathogen Informatics"/>
            <person name="Doyle S."/>
        </authorList>
    </citation>
    <scope>NUCLEOTIDE SEQUENCE [LARGE SCALE GENOMIC DNA]</scope>
    <source>
        <strain evidence="2 3">NCTC11388</strain>
    </source>
</reference>
<dbReference type="InterPro" id="IPR031345">
    <property type="entry name" value="T9SS_Plug_N"/>
</dbReference>
<evidence type="ECO:0000259" key="1">
    <source>
        <dbReference type="Pfam" id="PF17116"/>
    </source>
</evidence>
<dbReference type="InterPro" id="IPR014756">
    <property type="entry name" value="Ig_E-set"/>
</dbReference>
<gene>
    <name evidence="2" type="ORF">NCTC11388_01297</name>
</gene>
<evidence type="ECO:0000313" key="2">
    <source>
        <dbReference type="EMBL" id="SUJ03617.1"/>
    </source>
</evidence>
<proteinExistence type="predicted"/>
<dbReference type="Proteomes" id="UP000254893">
    <property type="component" value="Unassembled WGS sequence"/>
</dbReference>
<evidence type="ECO:0000313" key="3">
    <source>
        <dbReference type="Proteomes" id="UP000254893"/>
    </source>
</evidence>
<dbReference type="CDD" id="cd02688">
    <property type="entry name" value="E_set"/>
    <property type="match status" value="1"/>
</dbReference>
<feature type="domain" description="Type 9 secretion system plug protein N-terminal" evidence="1">
    <location>
        <begin position="50"/>
        <end position="174"/>
    </location>
</feature>
<dbReference type="SUPFAM" id="SSF81296">
    <property type="entry name" value="E set domains"/>
    <property type="match status" value="1"/>
</dbReference>
<dbReference type="Pfam" id="PF17116">
    <property type="entry name" value="T9SS_plug_1st"/>
    <property type="match status" value="1"/>
</dbReference>
<dbReference type="EMBL" id="UGYW01000002">
    <property type="protein sequence ID" value="SUJ03617.1"/>
    <property type="molecule type" value="Genomic_DNA"/>
</dbReference>
<dbReference type="Gene3D" id="2.60.40.10">
    <property type="entry name" value="Immunoglobulins"/>
    <property type="match status" value="1"/>
</dbReference>
<protein>
    <recommendedName>
        <fullName evidence="1">Type 9 secretion system plug protein N-terminal domain-containing protein</fullName>
    </recommendedName>
</protein>